<keyword evidence="5" id="KW-1185">Reference proteome</keyword>
<protein>
    <submittedName>
        <fullName evidence="4">GNAT family N-acetyltransferase</fullName>
    </submittedName>
</protein>
<evidence type="ECO:0000256" key="1">
    <source>
        <dbReference type="ARBA" id="ARBA00022679"/>
    </source>
</evidence>
<dbReference type="CDD" id="cd04301">
    <property type="entry name" value="NAT_SF"/>
    <property type="match status" value="2"/>
</dbReference>
<keyword evidence="1 4" id="KW-0808">Transferase</keyword>
<dbReference type="OrthoDB" id="9803233at2"/>
<organism evidence="4 5">
    <name type="scientific">Massilia eburnea</name>
    <dbReference type="NCBI Taxonomy" id="1776165"/>
    <lineage>
        <taxon>Bacteria</taxon>
        <taxon>Pseudomonadati</taxon>
        <taxon>Pseudomonadota</taxon>
        <taxon>Betaproteobacteria</taxon>
        <taxon>Burkholderiales</taxon>
        <taxon>Oxalobacteraceae</taxon>
        <taxon>Telluria group</taxon>
        <taxon>Massilia</taxon>
    </lineage>
</organism>
<dbReference type="InterPro" id="IPR050832">
    <property type="entry name" value="Bact_Acetyltransf"/>
</dbReference>
<sequence length="326" mass="35055">MPAISELDAAGLLAGADQLAEVLRACVLAGASVGFELPFPHEEARAFWLGLHAAVERGERRLFVVRGADGRIDGTLQLVPAGMPNGRHRAELSKMLVHPRARRRGMAQALVRHAEVLARSLGRTLIVLDTCTGEPAEGMYVKLGYARCGEIPQYATMPDGRLGASTFMYKLLPQVAAADPEAPDSVALLAELDETLQSITGDSGRTQFAASDVRGDGGRFALARDAQGRALGCGALRPMGEPGMKSADVAEIKRMYARPGTKGIGSALLAWLEAEARRIGYRALRLETRLVNARAVQFYLAHGYRRIENFGRYAGNPAAACFEKTL</sequence>
<dbReference type="GO" id="GO:0016747">
    <property type="term" value="F:acyltransferase activity, transferring groups other than amino-acyl groups"/>
    <property type="evidence" value="ECO:0007669"/>
    <property type="project" value="InterPro"/>
</dbReference>
<dbReference type="Proteomes" id="UP000472320">
    <property type="component" value="Unassembled WGS sequence"/>
</dbReference>
<feature type="domain" description="N-acetyltransferase" evidence="3">
    <location>
        <begin position="2"/>
        <end position="173"/>
    </location>
</feature>
<dbReference type="RefSeq" id="WP_155454456.1">
    <property type="nucleotide sequence ID" value="NZ_WNKX01000008.1"/>
</dbReference>
<dbReference type="SUPFAM" id="SSF55729">
    <property type="entry name" value="Acyl-CoA N-acyltransferases (Nat)"/>
    <property type="match status" value="2"/>
</dbReference>
<evidence type="ECO:0000313" key="5">
    <source>
        <dbReference type="Proteomes" id="UP000472320"/>
    </source>
</evidence>
<dbReference type="PANTHER" id="PTHR43877">
    <property type="entry name" value="AMINOALKYLPHOSPHONATE N-ACETYLTRANSFERASE-RELATED-RELATED"/>
    <property type="match status" value="1"/>
</dbReference>
<proteinExistence type="predicted"/>
<comment type="caution">
    <text evidence="4">The sequence shown here is derived from an EMBL/GenBank/DDBJ whole genome shotgun (WGS) entry which is preliminary data.</text>
</comment>
<evidence type="ECO:0000259" key="3">
    <source>
        <dbReference type="PROSITE" id="PS51186"/>
    </source>
</evidence>
<keyword evidence="2" id="KW-0012">Acyltransferase</keyword>
<dbReference type="Gene3D" id="3.40.630.30">
    <property type="match status" value="2"/>
</dbReference>
<dbReference type="InterPro" id="IPR000182">
    <property type="entry name" value="GNAT_dom"/>
</dbReference>
<dbReference type="PROSITE" id="PS51186">
    <property type="entry name" value="GNAT"/>
    <property type="match status" value="2"/>
</dbReference>
<accession>A0A6L6QHF8</accession>
<dbReference type="PANTHER" id="PTHR43877:SF2">
    <property type="entry name" value="AMINOALKYLPHOSPHONATE N-ACETYLTRANSFERASE-RELATED"/>
    <property type="match status" value="1"/>
</dbReference>
<evidence type="ECO:0000313" key="4">
    <source>
        <dbReference type="EMBL" id="MTW11504.1"/>
    </source>
</evidence>
<feature type="domain" description="N-acetyltransferase" evidence="3">
    <location>
        <begin position="173"/>
        <end position="326"/>
    </location>
</feature>
<dbReference type="AlphaFoldDB" id="A0A6L6QHF8"/>
<dbReference type="EMBL" id="WNKX01000008">
    <property type="protein sequence ID" value="MTW11504.1"/>
    <property type="molecule type" value="Genomic_DNA"/>
</dbReference>
<dbReference type="Pfam" id="PF00583">
    <property type="entry name" value="Acetyltransf_1"/>
    <property type="match status" value="2"/>
</dbReference>
<reference evidence="4 5" key="1">
    <citation type="submission" date="2019-11" db="EMBL/GenBank/DDBJ databases">
        <title>Type strains purchased from KCTC, JCM and DSMZ.</title>
        <authorList>
            <person name="Lu H."/>
        </authorList>
    </citation>
    <scope>NUCLEOTIDE SEQUENCE [LARGE SCALE GENOMIC DNA]</scope>
    <source>
        <strain evidence="4 5">JCM 31587</strain>
    </source>
</reference>
<gene>
    <name evidence="4" type="ORF">GM658_12935</name>
</gene>
<dbReference type="InterPro" id="IPR016181">
    <property type="entry name" value="Acyl_CoA_acyltransferase"/>
</dbReference>
<name>A0A6L6QHF8_9BURK</name>
<evidence type="ECO:0000256" key="2">
    <source>
        <dbReference type="ARBA" id="ARBA00023315"/>
    </source>
</evidence>